<evidence type="ECO:0000256" key="7">
    <source>
        <dbReference type="ARBA" id="ARBA00022490"/>
    </source>
</evidence>
<dbReference type="Pfam" id="PF25787">
    <property type="entry name" value="HTH_SB"/>
    <property type="match status" value="1"/>
</dbReference>
<dbReference type="SUPFAM" id="SSF46689">
    <property type="entry name" value="Homeodomain-like"/>
    <property type="match status" value="1"/>
</dbReference>
<evidence type="ECO:0000256" key="22">
    <source>
        <dbReference type="PROSITE-ProRule" id="PRU00267"/>
    </source>
</evidence>
<feature type="compositionally biased region" description="Acidic residues" evidence="23">
    <location>
        <begin position="387"/>
        <end position="399"/>
    </location>
</feature>
<reference evidence="25" key="4">
    <citation type="submission" date="2025-09" db="UniProtKB">
        <authorList>
            <consortium name="Ensembl"/>
        </authorList>
    </citation>
    <scope>IDENTIFICATION</scope>
</reference>
<dbReference type="InterPro" id="IPR009071">
    <property type="entry name" value="HMG_box_dom"/>
</dbReference>
<comment type="subcellular location">
    <subcellularLocation>
        <location evidence="2">Chromosome</location>
    </subcellularLocation>
    <subcellularLocation>
        <location evidence="3">Cytoplasm</location>
    </subcellularLocation>
    <subcellularLocation>
        <location evidence="1">Nucleus</location>
    </subcellularLocation>
    <subcellularLocation>
        <location evidence="4">Secreted</location>
    </subcellularLocation>
</comment>
<evidence type="ECO:0000256" key="20">
    <source>
        <dbReference type="ARBA" id="ARBA00040400"/>
    </source>
</evidence>
<dbReference type="InterPro" id="IPR002492">
    <property type="entry name" value="Transposase_Tc1-like"/>
</dbReference>
<dbReference type="GO" id="GO:0005634">
    <property type="term" value="C:nucleus"/>
    <property type="evidence" value="ECO:0007669"/>
    <property type="project" value="UniProtKB-SubCell"/>
</dbReference>
<feature type="compositionally biased region" description="Acidic residues" evidence="23">
    <location>
        <begin position="327"/>
        <end position="338"/>
    </location>
</feature>
<dbReference type="CDD" id="cd21979">
    <property type="entry name" value="HMG-box_HMGB_rpt2"/>
    <property type="match status" value="1"/>
</dbReference>
<dbReference type="Pfam" id="PF01498">
    <property type="entry name" value="HTH_Tnp_Tc3_2"/>
    <property type="match status" value="1"/>
</dbReference>
<evidence type="ECO:0000256" key="11">
    <source>
        <dbReference type="ARBA" id="ARBA00022859"/>
    </source>
</evidence>
<keyword evidence="13" id="KW-0558">Oxidation</keyword>
<evidence type="ECO:0000256" key="14">
    <source>
        <dbReference type="ARBA" id="ARBA00023125"/>
    </source>
</evidence>
<evidence type="ECO:0000256" key="4">
    <source>
        <dbReference type="ARBA" id="ARBA00004613"/>
    </source>
</evidence>
<evidence type="ECO:0000256" key="13">
    <source>
        <dbReference type="ARBA" id="ARBA00023097"/>
    </source>
</evidence>
<dbReference type="GO" id="GO:0005694">
    <property type="term" value="C:chromosome"/>
    <property type="evidence" value="ECO:0007669"/>
    <property type="project" value="UniProtKB-SubCell"/>
</dbReference>
<keyword evidence="18" id="KW-0395">Inflammatory response</keyword>
<keyword evidence="26" id="KW-1185">Reference proteome</keyword>
<dbReference type="Bgee" id="ENSELUG00000034296">
    <property type="expression patterns" value="Expressed in brain and 14 other cell types or tissues"/>
</dbReference>
<dbReference type="Gene3D" id="1.10.30.10">
    <property type="entry name" value="High mobility group box domain"/>
    <property type="match status" value="2"/>
</dbReference>
<evidence type="ECO:0000256" key="8">
    <source>
        <dbReference type="ARBA" id="ARBA00022525"/>
    </source>
</evidence>
<keyword evidence="12" id="KW-0805">Transcription regulation</keyword>
<evidence type="ECO:0000256" key="18">
    <source>
        <dbReference type="ARBA" id="ARBA00023198"/>
    </source>
</evidence>
<keyword evidence="16" id="KW-0804">Transcription</keyword>
<evidence type="ECO:0000256" key="1">
    <source>
        <dbReference type="ARBA" id="ARBA00004123"/>
    </source>
</evidence>
<keyword evidence="9" id="KW-0399">Innate immunity</keyword>
<evidence type="ECO:0000259" key="24">
    <source>
        <dbReference type="PROSITE" id="PS50118"/>
    </source>
</evidence>
<feature type="compositionally biased region" description="Basic and acidic residues" evidence="23">
    <location>
        <begin position="400"/>
        <end position="420"/>
    </location>
</feature>
<evidence type="ECO:0000256" key="5">
    <source>
        <dbReference type="ARBA" id="ARBA00008774"/>
    </source>
</evidence>
<comment type="similarity">
    <text evidence="5">Belongs to the HMGB family.</text>
</comment>
<dbReference type="FunFam" id="1.10.30.10:FF:000006">
    <property type="entry name" value="High mobility group protein B1"/>
    <property type="match status" value="1"/>
</dbReference>
<feature type="domain" description="HMG box" evidence="24">
    <location>
        <begin position="152"/>
        <end position="222"/>
    </location>
</feature>
<keyword evidence="17" id="KW-0233">DNA recombination</keyword>
<dbReference type="Pfam" id="PF09011">
    <property type="entry name" value="HMG_box_2"/>
    <property type="match status" value="1"/>
</dbReference>
<dbReference type="Proteomes" id="UP000265140">
    <property type="component" value="Chromosome 7"/>
</dbReference>
<evidence type="ECO:0000256" key="9">
    <source>
        <dbReference type="ARBA" id="ARBA00022588"/>
    </source>
</evidence>
<dbReference type="GeneTree" id="ENSGT00950000183120"/>
<keyword evidence="11" id="KW-0391">Immunity</keyword>
<dbReference type="GO" id="GO:0003677">
    <property type="term" value="F:DNA binding"/>
    <property type="evidence" value="ECO:0007669"/>
    <property type="project" value="UniProtKB-UniRule"/>
</dbReference>
<keyword evidence="7" id="KW-0963">Cytoplasm</keyword>
<feature type="DNA-binding region" description="HMG box" evidence="22">
    <location>
        <begin position="240"/>
        <end position="308"/>
    </location>
</feature>
<keyword evidence="14 22" id="KW-0238">DNA-binding</keyword>
<gene>
    <name evidence="25" type="primary">DNAI1</name>
</gene>
<feature type="compositionally biased region" description="Basic and acidic residues" evidence="23">
    <location>
        <begin position="339"/>
        <end position="373"/>
    </location>
</feature>
<dbReference type="GO" id="GO:0006954">
    <property type="term" value="P:inflammatory response"/>
    <property type="evidence" value="ECO:0007669"/>
    <property type="project" value="UniProtKB-KW"/>
</dbReference>
<dbReference type="PROSITE" id="PS50118">
    <property type="entry name" value="HMG_BOX_2"/>
    <property type="match status" value="2"/>
</dbReference>
<proteinExistence type="inferred from homology"/>
<keyword evidence="15" id="KW-1015">Disulfide bond</keyword>
<evidence type="ECO:0000256" key="21">
    <source>
        <dbReference type="ARBA" id="ARBA00041514"/>
    </source>
</evidence>
<dbReference type="Pfam" id="PF00505">
    <property type="entry name" value="HMG_box"/>
    <property type="match status" value="1"/>
</dbReference>
<dbReference type="SMART" id="SM00398">
    <property type="entry name" value="HMG"/>
    <property type="match status" value="2"/>
</dbReference>
<evidence type="ECO:0000313" key="26">
    <source>
        <dbReference type="Proteomes" id="UP000265140"/>
    </source>
</evidence>
<organism evidence="25 26">
    <name type="scientific">Esox lucius</name>
    <name type="common">Northern pike</name>
    <dbReference type="NCBI Taxonomy" id="8010"/>
    <lineage>
        <taxon>Eukaryota</taxon>
        <taxon>Metazoa</taxon>
        <taxon>Chordata</taxon>
        <taxon>Craniata</taxon>
        <taxon>Vertebrata</taxon>
        <taxon>Euteleostomi</taxon>
        <taxon>Actinopterygii</taxon>
        <taxon>Neopterygii</taxon>
        <taxon>Teleostei</taxon>
        <taxon>Protacanthopterygii</taxon>
        <taxon>Esociformes</taxon>
        <taxon>Esocidae</taxon>
        <taxon>Esox</taxon>
    </lineage>
</organism>
<dbReference type="InterPro" id="IPR036910">
    <property type="entry name" value="HMG_box_dom_sf"/>
</dbReference>
<dbReference type="PRINTS" id="PR00886">
    <property type="entry name" value="HIGHMOBLTY12"/>
</dbReference>
<sequence>MKCQELSETFRDKVVQRYKLGEGYKKISNTLGIPLSTVKSIIKKWKVYGTTETLPRSGRPSKISSWAKKILALELTMRPTATLKELQTSMAEMGENVHESTIARSFANCSRNGRSAQMRPSQTNDNLESRMAFAVKHLDYTDVETGKNPSKPRGMMSSYAYFVQMCREEHKKKHPEASINFSEFSKTCSERWKAMTAKERGKFEDLAKLDKLRYEREMKSYVPPKGEKKKKKKLKQPIAPKRPPTAFFIFCADLRPQVKVETPGLSIGDVAKKLGEKWNKLSAEDKVPYEKKAAKLKEKYEKDITAYRNKGKVPVSMPAKATAPAKDDDDDDDDDHNEDDGNKDGDDNNKDGNTDGDDKNKDDIKDGDDNNKEDSEDCNDNNKDDNKDEDDDNKDDNMDDDTKNTDKNDDVNNNNDKNDDHNDDAE</sequence>
<keyword evidence="6" id="KW-0158">Chromosome</keyword>
<name>A0A6Q2WXX9_ESOLU</name>
<evidence type="ECO:0000256" key="12">
    <source>
        <dbReference type="ARBA" id="ARBA00023015"/>
    </source>
</evidence>
<feature type="DNA-binding region" description="HMG box" evidence="22">
    <location>
        <begin position="152"/>
        <end position="222"/>
    </location>
</feature>
<dbReference type="InterPro" id="IPR036388">
    <property type="entry name" value="WH-like_DNA-bd_sf"/>
</dbReference>
<dbReference type="SUPFAM" id="SSF47095">
    <property type="entry name" value="HMG-box"/>
    <property type="match status" value="2"/>
</dbReference>
<feature type="domain" description="HMG box" evidence="24">
    <location>
        <begin position="240"/>
        <end position="308"/>
    </location>
</feature>
<dbReference type="PANTHER" id="PTHR48112:SF12">
    <property type="entry name" value="HIGH MOBILITY GROUP PROTEIN B1-LIKE 1-RELATED"/>
    <property type="match status" value="1"/>
</dbReference>
<protein>
    <recommendedName>
        <fullName evidence="20">High mobility group protein B2</fullName>
    </recommendedName>
    <alternativeName>
        <fullName evidence="21">High mobility group protein 2</fullName>
    </alternativeName>
</protein>
<evidence type="ECO:0000256" key="10">
    <source>
        <dbReference type="ARBA" id="ARBA00022737"/>
    </source>
</evidence>
<dbReference type="GO" id="GO:0005737">
    <property type="term" value="C:cytoplasm"/>
    <property type="evidence" value="ECO:0007669"/>
    <property type="project" value="UniProtKB-SubCell"/>
</dbReference>
<keyword evidence="8" id="KW-0964">Secreted</keyword>
<keyword evidence="10" id="KW-0677">Repeat</keyword>
<evidence type="ECO:0000256" key="3">
    <source>
        <dbReference type="ARBA" id="ARBA00004496"/>
    </source>
</evidence>
<dbReference type="PANTHER" id="PTHR48112">
    <property type="entry name" value="HIGH MOBILITY GROUP PROTEIN DSP1"/>
    <property type="match status" value="1"/>
</dbReference>
<evidence type="ECO:0000256" key="6">
    <source>
        <dbReference type="ARBA" id="ARBA00022454"/>
    </source>
</evidence>
<evidence type="ECO:0000256" key="17">
    <source>
        <dbReference type="ARBA" id="ARBA00023172"/>
    </source>
</evidence>
<evidence type="ECO:0000256" key="15">
    <source>
        <dbReference type="ARBA" id="ARBA00023157"/>
    </source>
</evidence>
<keyword evidence="19 22" id="KW-0539">Nucleus</keyword>
<dbReference type="CDD" id="cd21978">
    <property type="entry name" value="HMG-box_HMGB_rpt1"/>
    <property type="match status" value="1"/>
</dbReference>
<dbReference type="FunFam" id="1.10.30.10:FF:000018">
    <property type="entry name" value="High mobility group protein B2"/>
    <property type="match status" value="1"/>
</dbReference>
<dbReference type="GO" id="GO:0005576">
    <property type="term" value="C:extracellular region"/>
    <property type="evidence" value="ECO:0007669"/>
    <property type="project" value="UniProtKB-SubCell"/>
</dbReference>
<dbReference type="InterPro" id="IPR057667">
    <property type="entry name" value="HTH_SB"/>
</dbReference>
<evidence type="ECO:0000313" key="25">
    <source>
        <dbReference type="Ensembl" id="ENSELUP00000046549.2"/>
    </source>
</evidence>
<evidence type="ECO:0000256" key="23">
    <source>
        <dbReference type="SAM" id="MobiDB-lite"/>
    </source>
</evidence>
<dbReference type="Ensembl" id="ENSELUT00000053336.2">
    <property type="protein sequence ID" value="ENSELUP00000046549.2"/>
    <property type="gene ID" value="ENSELUG00000034296.2"/>
</dbReference>
<accession>A0A6Q2WXX9</accession>
<reference evidence="25" key="3">
    <citation type="submission" date="2025-08" db="UniProtKB">
        <authorList>
            <consortium name="Ensembl"/>
        </authorList>
    </citation>
    <scope>IDENTIFICATION</scope>
</reference>
<feature type="region of interest" description="Disordered" evidence="23">
    <location>
        <begin position="298"/>
        <end position="426"/>
    </location>
</feature>
<dbReference type="GO" id="GO:0045087">
    <property type="term" value="P:innate immune response"/>
    <property type="evidence" value="ECO:0007669"/>
    <property type="project" value="UniProtKB-KW"/>
</dbReference>
<evidence type="ECO:0000256" key="2">
    <source>
        <dbReference type="ARBA" id="ARBA00004286"/>
    </source>
</evidence>
<dbReference type="Gene3D" id="1.10.10.10">
    <property type="entry name" value="Winged helix-like DNA-binding domain superfamily/Winged helix DNA-binding domain"/>
    <property type="match status" value="1"/>
</dbReference>
<reference evidence="26" key="1">
    <citation type="journal article" date="2014" name="PLoS ONE">
        <title>The genome and linkage map of the northern pike (Esox lucius): conserved synteny revealed between the salmonid sister group and the Neoteleostei.</title>
        <authorList>
            <person name="Rondeau E.B."/>
            <person name="Minkley D.R."/>
            <person name="Leong J.S."/>
            <person name="Messmer A.M."/>
            <person name="Jantzen J.R."/>
            <person name="von Schalburg K.R."/>
            <person name="Lemon C."/>
            <person name="Bird N.H."/>
            <person name="Koop B.F."/>
        </authorList>
    </citation>
    <scope>NUCLEOTIDE SEQUENCE</scope>
</reference>
<dbReference type="AlphaFoldDB" id="A0A6Q2WXX9"/>
<dbReference type="GO" id="GO:0006313">
    <property type="term" value="P:DNA transposition"/>
    <property type="evidence" value="ECO:0007669"/>
    <property type="project" value="InterPro"/>
</dbReference>
<reference evidence="25" key="2">
    <citation type="submission" date="2020-02" db="EMBL/GenBank/DDBJ databases">
        <title>Esox lucius (northern pike) genome, fEsoLuc1, primary haplotype.</title>
        <authorList>
            <person name="Myers G."/>
            <person name="Karagic N."/>
            <person name="Meyer A."/>
            <person name="Pippel M."/>
            <person name="Reichard M."/>
            <person name="Winkler S."/>
            <person name="Tracey A."/>
            <person name="Sims Y."/>
            <person name="Howe K."/>
            <person name="Rhie A."/>
            <person name="Formenti G."/>
            <person name="Durbin R."/>
            <person name="Fedrigo O."/>
            <person name="Jarvis E.D."/>
        </authorList>
    </citation>
    <scope>NUCLEOTIDE SEQUENCE [LARGE SCALE GENOMIC DNA]</scope>
</reference>
<dbReference type="InterPro" id="IPR009057">
    <property type="entry name" value="Homeodomain-like_sf"/>
</dbReference>
<dbReference type="GO" id="GO:0015074">
    <property type="term" value="P:DNA integration"/>
    <property type="evidence" value="ECO:0007669"/>
    <property type="project" value="InterPro"/>
</dbReference>
<evidence type="ECO:0000256" key="16">
    <source>
        <dbReference type="ARBA" id="ARBA00023163"/>
    </source>
</evidence>
<dbReference type="InterPro" id="IPR050342">
    <property type="entry name" value="HMGB"/>
</dbReference>
<dbReference type="GO" id="GO:0006357">
    <property type="term" value="P:regulation of transcription by RNA polymerase II"/>
    <property type="evidence" value="ECO:0007669"/>
    <property type="project" value="TreeGrafter"/>
</dbReference>
<evidence type="ECO:0000256" key="19">
    <source>
        <dbReference type="ARBA" id="ARBA00023242"/>
    </source>
</evidence>